<dbReference type="RefSeq" id="WP_283173942.1">
    <property type="nucleotide sequence ID" value="NZ_JAPNOA010000028.1"/>
</dbReference>
<gene>
    <name evidence="1" type="ORF">OUO13_11065</name>
</gene>
<comment type="caution">
    <text evidence="1">The sequence shown here is derived from an EMBL/GenBank/DDBJ whole genome shotgun (WGS) entry which is preliminary data.</text>
</comment>
<dbReference type="EMBL" id="JAPNOA010000028">
    <property type="protein sequence ID" value="MCY0965730.1"/>
    <property type="molecule type" value="Genomic_DNA"/>
</dbReference>
<proteinExistence type="predicted"/>
<accession>A0A9X3EEI1</accession>
<evidence type="ECO:0000313" key="2">
    <source>
        <dbReference type="Proteomes" id="UP001150830"/>
    </source>
</evidence>
<name>A0A9X3EEI1_9GAMM</name>
<dbReference type="Proteomes" id="UP001150830">
    <property type="component" value="Unassembled WGS sequence"/>
</dbReference>
<reference evidence="1" key="1">
    <citation type="submission" date="2022-11" db="EMBL/GenBank/DDBJ databases">
        <title>Parathalassolutuus dongxingensis gen. nov., sp. nov., a novel member of family Oceanospirillaceae isolated from a coastal shrimp pond in Guangxi, China.</title>
        <authorList>
            <person name="Chen H."/>
        </authorList>
    </citation>
    <scope>NUCLEOTIDE SEQUENCE</scope>
    <source>
        <strain evidence="1">G-43</strain>
    </source>
</reference>
<dbReference type="AlphaFoldDB" id="A0A9X3EEI1"/>
<organism evidence="1 2">
    <name type="scientific">Parathalassolituus penaei</name>
    <dbReference type="NCBI Taxonomy" id="2997323"/>
    <lineage>
        <taxon>Bacteria</taxon>
        <taxon>Pseudomonadati</taxon>
        <taxon>Pseudomonadota</taxon>
        <taxon>Gammaproteobacteria</taxon>
        <taxon>Oceanospirillales</taxon>
        <taxon>Oceanospirillaceae</taxon>
        <taxon>Parathalassolituus</taxon>
    </lineage>
</organism>
<dbReference type="Pfam" id="PF07209">
    <property type="entry name" value="DUF1415"/>
    <property type="match status" value="1"/>
</dbReference>
<protein>
    <submittedName>
        <fullName evidence="1">DUF1415 domain-containing protein</fullName>
    </submittedName>
</protein>
<dbReference type="InterPro" id="IPR009858">
    <property type="entry name" value="DUF1415"/>
</dbReference>
<keyword evidence="2" id="KW-1185">Reference proteome</keyword>
<sequence>MKDAAWLTREWVSRLVVGEGLCPFAHPVMQQLRIEVCELEDLNRVTARFMELLGEVADADPAQLPTALFVAPNVTPDFDEYWNWAMICDELLFQMGYEGQLQVATFHPNYRFEGEAPDDASNLTNRSPFPMLHIIREADIEKALESVEFPERIPERNQRHMRRLGTDGLLALMPELADTAIFRKTLP</sequence>
<evidence type="ECO:0000313" key="1">
    <source>
        <dbReference type="EMBL" id="MCY0965730.1"/>
    </source>
</evidence>